<dbReference type="GO" id="GO:0044027">
    <property type="term" value="P:negative regulation of gene expression via chromosomal CpG island methylation"/>
    <property type="evidence" value="ECO:0007669"/>
    <property type="project" value="TreeGrafter"/>
</dbReference>
<keyword evidence="2 6" id="KW-0489">Methyltransferase</keyword>
<dbReference type="RefSeq" id="WP_076179596.1">
    <property type="nucleotide sequence ID" value="NZ_MKQP01000043.1"/>
</dbReference>
<dbReference type="PANTHER" id="PTHR10629">
    <property type="entry name" value="CYTOSINE-SPECIFIC METHYLTRANSFERASE"/>
    <property type="match status" value="1"/>
</dbReference>
<evidence type="ECO:0000256" key="4">
    <source>
        <dbReference type="ARBA" id="ARBA00022691"/>
    </source>
</evidence>
<dbReference type="Proteomes" id="UP000187465">
    <property type="component" value="Unassembled WGS sequence"/>
</dbReference>
<keyword evidence="4 6" id="KW-0949">S-adenosyl-L-methionine</keyword>
<dbReference type="PRINTS" id="PR00105">
    <property type="entry name" value="C5METTRFRASE"/>
</dbReference>
<reference evidence="8 9" key="1">
    <citation type="submission" date="2016-10" db="EMBL/GenBank/DDBJ databases">
        <title>Paenibacillus species isolates.</title>
        <authorList>
            <person name="Beno S.M."/>
        </authorList>
    </citation>
    <scope>NUCLEOTIDE SEQUENCE [LARGE SCALE GENOMIC DNA]</scope>
    <source>
        <strain evidence="8 9">FSL H7-0604</strain>
    </source>
</reference>
<dbReference type="GO" id="GO:0032259">
    <property type="term" value="P:methylation"/>
    <property type="evidence" value="ECO:0007669"/>
    <property type="project" value="UniProtKB-KW"/>
</dbReference>
<evidence type="ECO:0000256" key="1">
    <source>
        <dbReference type="ARBA" id="ARBA00011975"/>
    </source>
</evidence>
<keyword evidence="5" id="KW-0680">Restriction system</keyword>
<dbReference type="EMBL" id="MKQP01000043">
    <property type="protein sequence ID" value="OMD26253.1"/>
    <property type="molecule type" value="Genomic_DNA"/>
</dbReference>
<dbReference type="GO" id="GO:0009307">
    <property type="term" value="P:DNA restriction-modification system"/>
    <property type="evidence" value="ECO:0007669"/>
    <property type="project" value="UniProtKB-KW"/>
</dbReference>
<comment type="similarity">
    <text evidence="6 7">Belongs to the class I-like SAM-binding methyltransferase superfamily. C5-methyltransferase family.</text>
</comment>
<dbReference type="SUPFAM" id="SSF53335">
    <property type="entry name" value="S-adenosyl-L-methionine-dependent methyltransferases"/>
    <property type="match status" value="1"/>
</dbReference>
<dbReference type="AlphaFoldDB" id="A0A1R0X113"/>
<accession>A0A1R0X113</accession>
<dbReference type="InterPro" id="IPR029063">
    <property type="entry name" value="SAM-dependent_MTases_sf"/>
</dbReference>
<dbReference type="Gene3D" id="3.40.50.150">
    <property type="entry name" value="Vaccinia Virus protein VP39"/>
    <property type="match status" value="1"/>
</dbReference>
<protein>
    <recommendedName>
        <fullName evidence="1">DNA (cytosine-5-)-methyltransferase</fullName>
        <ecNumber evidence="1">2.1.1.37</ecNumber>
    </recommendedName>
</protein>
<feature type="active site" evidence="6">
    <location>
        <position position="76"/>
    </location>
</feature>
<gene>
    <name evidence="8" type="ORF">BJP51_27620</name>
</gene>
<dbReference type="InterPro" id="IPR050390">
    <property type="entry name" value="C5-Methyltransferase"/>
</dbReference>
<evidence type="ECO:0000256" key="2">
    <source>
        <dbReference type="ARBA" id="ARBA00022603"/>
    </source>
</evidence>
<dbReference type="Gene3D" id="3.90.120.10">
    <property type="entry name" value="DNA Methylase, subunit A, domain 2"/>
    <property type="match status" value="1"/>
</dbReference>
<dbReference type="EC" id="2.1.1.37" evidence="1"/>
<dbReference type="PANTHER" id="PTHR10629:SF52">
    <property type="entry name" value="DNA (CYTOSINE-5)-METHYLTRANSFERASE 1"/>
    <property type="match status" value="1"/>
</dbReference>
<proteinExistence type="inferred from homology"/>
<evidence type="ECO:0000256" key="5">
    <source>
        <dbReference type="ARBA" id="ARBA00022747"/>
    </source>
</evidence>
<dbReference type="GO" id="GO:0003677">
    <property type="term" value="F:DNA binding"/>
    <property type="evidence" value="ECO:0007669"/>
    <property type="project" value="TreeGrafter"/>
</dbReference>
<sequence>MQCSRKPTITSFFSGMGGLDLGFNELFDIQWANEFNPHAAHCYEENIGRHIRVGDITKVPLSIIPKSNGFIGGPSCIDFSSAGVNRGIEGDHGKLAIVYQEIIRRMMPDFFLFENVEGLLTRHSQSFYHLIDNYKDMGFNVTWALLNAAHFGVAQERNRVFVAGIRKDLGFHFSFPTPSYVKRTVRQAIGDLPTAETIGARERVLGITPNHTATWESPTPERLFDVIQHPRNQHRGMRRLEWDKPSPTITAHIAKDGREFLHPSENRRITVREALRLSGFPDSFTLPADVPLSAQYRCVGNCVAFPVASALAKAMYQQIQFGSIQETG</sequence>
<dbReference type="Pfam" id="PF00145">
    <property type="entry name" value="DNA_methylase"/>
    <property type="match status" value="1"/>
</dbReference>
<comment type="caution">
    <text evidence="8">The sequence shown here is derived from an EMBL/GenBank/DDBJ whole genome shotgun (WGS) entry which is preliminary data.</text>
</comment>
<name>A0A1R0X113_9BACL</name>
<dbReference type="PROSITE" id="PS51679">
    <property type="entry name" value="SAM_MT_C5"/>
    <property type="match status" value="1"/>
</dbReference>
<evidence type="ECO:0000256" key="6">
    <source>
        <dbReference type="PROSITE-ProRule" id="PRU01016"/>
    </source>
</evidence>
<evidence type="ECO:0000256" key="7">
    <source>
        <dbReference type="RuleBase" id="RU000416"/>
    </source>
</evidence>
<dbReference type="InterPro" id="IPR001525">
    <property type="entry name" value="C5_MeTfrase"/>
</dbReference>
<dbReference type="GO" id="GO:0003886">
    <property type="term" value="F:DNA (cytosine-5-)-methyltransferase activity"/>
    <property type="evidence" value="ECO:0007669"/>
    <property type="project" value="UniProtKB-EC"/>
</dbReference>
<evidence type="ECO:0000256" key="3">
    <source>
        <dbReference type="ARBA" id="ARBA00022679"/>
    </source>
</evidence>
<keyword evidence="3 6" id="KW-0808">Transferase</keyword>
<evidence type="ECO:0000313" key="9">
    <source>
        <dbReference type="Proteomes" id="UP000187465"/>
    </source>
</evidence>
<dbReference type="NCBIfam" id="TIGR00675">
    <property type="entry name" value="dcm"/>
    <property type="match status" value="1"/>
</dbReference>
<evidence type="ECO:0000313" key="8">
    <source>
        <dbReference type="EMBL" id="OMD26253.1"/>
    </source>
</evidence>
<organism evidence="8 9">
    <name type="scientific">Paenibacillus odorifer</name>
    <dbReference type="NCBI Taxonomy" id="189426"/>
    <lineage>
        <taxon>Bacteria</taxon>
        <taxon>Bacillati</taxon>
        <taxon>Bacillota</taxon>
        <taxon>Bacilli</taxon>
        <taxon>Bacillales</taxon>
        <taxon>Paenibacillaceae</taxon>
        <taxon>Paenibacillus</taxon>
    </lineage>
</organism>